<feature type="region of interest" description="Disordered" evidence="1">
    <location>
        <begin position="52"/>
        <end position="71"/>
    </location>
</feature>
<reference evidence="3" key="1">
    <citation type="submission" date="2022-11" db="UniProtKB">
        <authorList>
            <consortium name="WormBaseParasite"/>
        </authorList>
    </citation>
    <scope>IDENTIFICATION</scope>
</reference>
<keyword evidence="2" id="KW-1185">Reference proteome</keyword>
<accession>A0A915JZT1</accession>
<dbReference type="AlphaFoldDB" id="A0A915JZT1"/>
<dbReference type="Proteomes" id="UP000887565">
    <property type="component" value="Unplaced"/>
</dbReference>
<sequence>MPAKMETIHVNRTRPFVKRPDNLLTSTITPLTTTTSTDQIQELTLTDQAQENRAHRYNLRNNPPRTRTFDF</sequence>
<evidence type="ECO:0000256" key="1">
    <source>
        <dbReference type="SAM" id="MobiDB-lite"/>
    </source>
</evidence>
<name>A0A915JZT1_ROMCU</name>
<evidence type="ECO:0000313" key="3">
    <source>
        <dbReference type="WBParaSite" id="nRc.2.0.1.t31470-RA"/>
    </source>
</evidence>
<proteinExistence type="predicted"/>
<organism evidence="2 3">
    <name type="scientific">Romanomermis culicivorax</name>
    <name type="common">Nematode worm</name>
    <dbReference type="NCBI Taxonomy" id="13658"/>
    <lineage>
        <taxon>Eukaryota</taxon>
        <taxon>Metazoa</taxon>
        <taxon>Ecdysozoa</taxon>
        <taxon>Nematoda</taxon>
        <taxon>Enoplea</taxon>
        <taxon>Dorylaimia</taxon>
        <taxon>Mermithida</taxon>
        <taxon>Mermithoidea</taxon>
        <taxon>Mermithidae</taxon>
        <taxon>Romanomermis</taxon>
    </lineage>
</organism>
<evidence type="ECO:0000313" key="2">
    <source>
        <dbReference type="Proteomes" id="UP000887565"/>
    </source>
</evidence>
<protein>
    <submittedName>
        <fullName evidence="3">Uncharacterized protein</fullName>
    </submittedName>
</protein>
<dbReference type="WBParaSite" id="nRc.2.0.1.t31470-RA">
    <property type="protein sequence ID" value="nRc.2.0.1.t31470-RA"/>
    <property type="gene ID" value="nRc.2.0.1.g31470"/>
</dbReference>